<evidence type="ECO:0000313" key="3">
    <source>
        <dbReference type="Proteomes" id="UP000190056"/>
    </source>
</evidence>
<name>A0A9Q5QVM7_9CYAN</name>
<dbReference type="Pfam" id="PF09912">
    <property type="entry name" value="DUF2141"/>
    <property type="match status" value="1"/>
</dbReference>
<reference evidence="2 3" key="1">
    <citation type="submission" date="2017-01" db="EMBL/GenBank/DDBJ databases">
        <authorList>
            <person name="Abreu V.A."/>
            <person name="Popin R.V."/>
            <person name="Rigonato J."/>
            <person name="Andreote A.P."/>
            <person name="Schaker P.C."/>
            <person name="Hoff-Risseti C."/>
            <person name="Alvarenga D.O."/>
            <person name="Varani A.M."/>
            <person name="Fiore M.F."/>
        </authorList>
    </citation>
    <scope>NUCLEOTIDE SEQUENCE [LARGE SCALE GENOMIC DNA]</scope>
    <source>
        <strain evidence="2 3">CENA302</strain>
    </source>
</reference>
<dbReference type="AlphaFoldDB" id="A0A9Q5QVM7"/>
<dbReference type="RefSeq" id="WP_061545315.1">
    <property type="nucleotide sequence ID" value="NZ_MTPU01000053.1"/>
</dbReference>
<feature type="chain" id="PRO_5040288984" description="DUF2141 domain-containing protein" evidence="1">
    <location>
        <begin position="27"/>
        <end position="173"/>
    </location>
</feature>
<sequence>MSKIFRISHLLVTTLLSLSFPHPVEAAPRVTSGTILEINSPVSTTSTTELTVIVNGILNKTGDICLRVYNSEVGFLMNSSSEVKSGCTKITGSSVKTVFSGLKPGTYAVAVMDDQNGDRKLNKDFFGIPTEGFGISRDPIVSIRTGMPKFRRASFKMTQNTTIDITMKYSLDP</sequence>
<keyword evidence="1" id="KW-0732">Signal</keyword>
<gene>
    <name evidence="2" type="ORF">CENA302_11960</name>
</gene>
<evidence type="ECO:0000256" key="1">
    <source>
        <dbReference type="SAM" id="SignalP"/>
    </source>
</evidence>
<accession>A0A9Q5QVM7</accession>
<organism evidence="2 3">
    <name type="scientific">Cylindrospermopsis raciborskii CENA302</name>
    <dbReference type="NCBI Taxonomy" id="1170768"/>
    <lineage>
        <taxon>Bacteria</taxon>
        <taxon>Bacillati</taxon>
        <taxon>Cyanobacteriota</taxon>
        <taxon>Cyanophyceae</taxon>
        <taxon>Nostocales</taxon>
        <taxon>Aphanizomenonaceae</taxon>
        <taxon>Cylindrospermopsis</taxon>
    </lineage>
</organism>
<dbReference type="Proteomes" id="UP000190056">
    <property type="component" value="Unassembled WGS sequence"/>
</dbReference>
<protein>
    <recommendedName>
        <fullName evidence="4">DUF2141 domain-containing protein</fullName>
    </recommendedName>
</protein>
<comment type="caution">
    <text evidence="2">The sequence shown here is derived from an EMBL/GenBank/DDBJ whole genome shotgun (WGS) entry which is preliminary data.</text>
</comment>
<feature type="signal peptide" evidence="1">
    <location>
        <begin position="1"/>
        <end position="26"/>
    </location>
</feature>
<dbReference type="InterPro" id="IPR018673">
    <property type="entry name" value="DUF2141"/>
</dbReference>
<proteinExistence type="predicted"/>
<evidence type="ECO:0000313" key="2">
    <source>
        <dbReference type="EMBL" id="OPH09079.1"/>
    </source>
</evidence>
<dbReference type="EMBL" id="MTPU01000053">
    <property type="protein sequence ID" value="OPH09079.1"/>
    <property type="molecule type" value="Genomic_DNA"/>
</dbReference>
<evidence type="ECO:0008006" key="4">
    <source>
        <dbReference type="Google" id="ProtNLM"/>
    </source>
</evidence>